<keyword evidence="2" id="KW-1185">Reference proteome</keyword>
<comment type="caution">
    <text evidence="1">The sequence shown here is derived from an EMBL/GenBank/DDBJ whole genome shotgun (WGS) entry which is preliminary data.</text>
</comment>
<dbReference type="AlphaFoldDB" id="A0A401NT14"/>
<evidence type="ECO:0000313" key="1">
    <source>
        <dbReference type="EMBL" id="GCB63989.1"/>
    </source>
</evidence>
<evidence type="ECO:0000313" key="2">
    <source>
        <dbReference type="Proteomes" id="UP000288216"/>
    </source>
</evidence>
<dbReference type="Proteomes" id="UP000288216">
    <property type="component" value="Unassembled WGS sequence"/>
</dbReference>
<reference evidence="1 2" key="1">
    <citation type="journal article" date="2018" name="Nat. Ecol. Evol.">
        <title>Shark genomes provide insights into elasmobranch evolution and the origin of vertebrates.</title>
        <authorList>
            <person name="Hara Y"/>
            <person name="Yamaguchi K"/>
            <person name="Onimaru K"/>
            <person name="Kadota M"/>
            <person name="Koyanagi M"/>
            <person name="Keeley SD"/>
            <person name="Tatsumi K"/>
            <person name="Tanaka K"/>
            <person name="Motone F"/>
            <person name="Kageyama Y"/>
            <person name="Nozu R"/>
            <person name="Adachi N"/>
            <person name="Nishimura O"/>
            <person name="Nakagawa R"/>
            <person name="Tanegashima C"/>
            <person name="Kiyatake I"/>
            <person name="Matsumoto R"/>
            <person name="Murakumo K"/>
            <person name="Nishida K"/>
            <person name="Terakita A"/>
            <person name="Kuratani S"/>
            <person name="Sato K"/>
            <person name="Hyodo S Kuraku.S."/>
        </authorList>
    </citation>
    <scope>NUCLEOTIDE SEQUENCE [LARGE SCALE GENOMIC DNA]</scope>
</reference>
<organism evidence="1 2">
    <name type="scientific">Scyliorhinus torazame</name>
    <name type="common">Cloudy catshark</name>
    <name type="synonym">Catulus torazame</name>
    <dbReference type="NCBI Taxonomy" id="75743"/>
    <lineage>
        <taxon>Eukaryota</taxon>
        <taxon>Metazoa</taxon>
        <taxon>Chordata</taxon>
        <taxon>Craniata</taxon>
        <taxon>Vertebrata</taxon>
        <taxon>Chondrichthyes</taxon>
        <taxon>Elasmobranchii</taxon>
        <taxon>Galeomorphii</taxon>
        <taxon>Galeoidea</taxon>
        <taxon>Carcharhiniformes</taxon>
        <taxon>Scyliorhinidae</taxon>
        <taxon>Scyliorhinus</taxon>
    </lineage>
</organism>
<proteinExistence type="predicted"/>
<protein>
    <submittedName>
        <fullName evidence="1">Uncharacterized protein</fullName>
    </submittedName>
</protein>
<name>A0A401NT14_SCYTO</name>
<dbReference type="EMBL" id="BFAA01002712">
    <property type="protein sequence ID" value="GCB63989.1"/>
    <property type="molecule type" value="Genomic_DNA"/>
</dbReference>
<gene>
    <name evidence="1" type="ORF">scyTo_0007467</name>
</gene>
<accession>A0A401NT14</accession>
<sequence>MIAPEADIGLLVSFAPCARCWKERLRVPVAAFIFHLIIDLGKIMESGTWLSRCTVAAFNFHLIIDLGKIMESESVRHLRWSARFFSANESLTAVFIHQLGAHLYGVNRTLKRCFRQKDLCAKI</sequence>